<dbReference type="EMBL" id="JAJVCN010000003">
    <property type="protein sequence ID" value="MCE7008257.1"/>
    <property type="molecule type" value="Genomic_DNA"/>
</dbReference>
<protein>
    <submittedName>
        <fullName evidence="4">Oxidoreductase</fullName>
    </submittedName>
</protein>
<accession>A0ABS8ZL91</accession>
<dbReference type="InterPro" id="IPR020904">
    <property type="entry name" value="Sc_DH/Rdtase_CS"/>
</dbReference>
<dbReference type="InterPro" id="IPR002347">
    <property type="entry name" value="SDR_fam"/>
</dbReference>
<gene>
    <name evidence="4" type="ORF">LWC34_36395</name>
</gene>
<dbReference type="InterPro" id="IPR051911">
    <property type="entry name" value="SDR_oxidoreductase"/>
</dbReference>
<evidence type="ECO:0000256" key="3">
    <source>
        <dbReference type="RuleBase" id="RU000363"/>
    </source>
</evidence>
<comment type="similarity">
    <text evidence="1 3">Belongs to the short-chain dehydrogenases/reductases (SDR) family.</text>
</comment>
<dbReference type="Proteomes" id="UP001521150">
    <property type="component" value="Unassembled WGS sequence"/>
</dbReference>
<organism evidence="4 5">
    <name type="scientific">Kibdelosporangium philippinense</name>
    <dbReference type="NCBI Taxonomy" id="211113"/>
    <lineage>
        <taxon>Bacteria</taxon>
        <taxon>Bacillati</taxon>
        <taxon>Actinomycetota</taxon>
        <taxon>Actinomycetes</taxon>
        <taxon>Pseudonocardiales</taxon>
        <taxon>Pseudonocardiaceae</taxon>
        <taxon>Kibdelosporangium</taxon>
    </lineage>
</organism>
<dbReference type="Pfam" id="PF00106">
    <property type="entry name" value="adh_short"/>
    <property type="match status" value="1"/>
</dbReference>
<reference evidence="4 5" key="1">
    <citation type="submission" date="2021-12" db="EMBL/GenBank/DDBJ databases">
        <title>Genome sequence of Kibdelosporangium philippinense ATCC 49844.</title>
        <authorList>
            <person name="Fedorov E.A."/>
            <person name="Omeragic M."/>
            <person name="Shalygina K.F."/>
            <person name="Maclea K.S."/>
        </authorList>
    </citation>
    <scope>NUCLEOTIDE SEQUENCE [LARGE SCALE GENOMIC DNA]</scope>
    <source>
        <strain evidence="4 5">ATCC 49844</strain>
    </source>
</reference>
<sequence>MSVWFVTGASRRLGAEIVEKALAAGHQVVATARDTDAILGDKVLPVALDVTDEAQAADAVRLAVEKFGRIDVLVNNAGRGLLGAVEEASDAAARAVYETNVFGVLNVIRAVLPTMRAQRSGQIINLSSVGGFVGSAGWGIYNSTKFAVEGLSEALAKEVAPLGIGVTIVEPGYFRTDFLDGTSLHTEATVIDDYATTAGATRDRAVTANHAQPGDPAKAAAAIVELAHAENPPLRIQLGRDSFAAVAAKLTFVAQEQDAWRDLSTSTDHDNAGI</sequence>
<keyword evidence="5" id="KW-1185">Reference proteome</keyword>
<comment type="caution">
    <text evidence="4">The sequence shown here is derived from an EMBL/GenBank/DDBJ whole genome shotgun (WGS) entry which is preliminary data.</text>
</comment>
<dbReference type="RefSeq" id="WP_233729777.1">
    <property type="nucleotide sequence ID" value="NZ_JAJVCN010000003.1"/>
</dbReference>
<dbReference type="Gene3D" id="3.40.50.720">
    <property type="entry name" value="NAD(P)-binding Rossmann-like Domain"/>
    <property type="match status" value="1"/>
</dbReference>
<evidence type="ECO:0000256" key="2">
    <source>
        <dbReference type="ARBA" id="ARBA00023002"/>
    </source>
</evidence>
<evidence type="ECO:0000256" key="1">
    <source>
        <dbReference type="ARBA" id="ARBA00006484"/>
    </source>
</evidence>
<dbReference type="PRINTS" id="PR00080">
    <property type="entry name" value="SDRFAMILY"/>
</dbReference>
<dbReference type="PROSITE" id="PS00061">
    <property type="entry name" value="ADH_SHORT"/>
    <property type="match status" value="1"/>
</dbReference>
<evidence type="ECO:0000313" key="5">
    <source>
        <dbReference type="Proteomes" id="UP001521150"/>
    </source>
</evidence>
<dbReference type="PANTHER" id="PTHR43976">
    <property type="entry name" value="SHORT CHAIN DEHYDROGENASE"/>
    <property type="match status" value="1"/>
</dbReference>
<dbReference type="NCBIfam" id="NF004824">
    <property type="entry name" value="PRK06180.1"/>
    <property type="match status" value="1"/>
</dbReference>
<dbReference type="SUPFAM" id="SSF51735">
    <property type="entry name" value="NAD(P)-binding Rossmann-fold domains"/>
    <property type="match status" value="1"/>
</dbReference>
<dbReference type="InterPro" id="IPR036291">
    <property type="entry name" value="NAD(P)-bd_dom_sf"/>
</dbReference>
<name>A0ABS8ZL91_9PSEU</name>
<dbReference type="PRINTS" id="PR00081">
    <property type="entry name" value="GDHRDH"/>
</dbReference>
<evidence type="ECO:0000313" key="4">
    <source>
        <dbReference type="EMBL" id="MCE7008257.1"/>
    </source>
</evidence>
<dbReference type="CDD" id="cd05374">
    <property type="entry name" value="17beta-HSD-like_SDR_c"/>
    <property type="match status" value="1"/>
</dbReference>
<proteinExistence type="inferred from homology"/>
<keyword evidence="2" id="KW-0560">Oxidoreductase</keyword>
<dbReference type="PANTHER" id="PTHR43976:SF16">
    <property type="entry name" value="SHORT-CHAIN DEHYDROGENASE_REDUCTASE FAMILY PROTEIN"/>
    <property type="match status" value="1"/>
</dbReference>